<evidence type="ECO:0000313" key="1">
    <source>
        <dbReference type="EMBL" id="CAA9230041.1"/>
    </source>
</evidence>
<proteinExistence type="predicted"/>
<organism evidence="1">
    <name type="scientific">uncultured Blastococcus sp</name>
    <dbReference type="NCBI Taxonomy" id="217144"/>
    <lineage>
        <taxon>Bacteria</taxon>
        <taxon>Bacillati</taxon>
        <taxon>Actinomycetota</taxon>
        <taxon>Actinomycetes</taxon>
        <taxon>Geodermatophilales</taxon>
        <taxon>Geodermatophilaceae</taxon>
        <taxon>Blastococcus</taxon>
        <taxon>environmental samples</taxon>
    </lineage>
</organism>
<dbReference type="AlphaFoldDB" id="A0A6J4HQG2"/>
<gene>
    <name evidence="1" type="ORF">AVDCRST_MAG57-992</name>
</gene>
<sequence>MTLAPPAHPVPRPRRTAPDLVDVATQQRRRLHWSATRAGVRARTTLIPLGSVRRRQSLQVCGAAQLLTSLGVRVVVVQPSVPWPRDRPHRMVVANDAGLLGDLALLTAVPRTTYGWAAVADRVLPVRTALRGSQPDDLDAALCPVTVAYRMPDGDRALPPRTLDEVVAVRGLVVEVRLLAVGPEVPRAV</sequence>
<name>A0A6J4HQG2_9ACTN</name>
<protein>
    <submittedName>
        <fullName evidence="1">Uncharacterized protein</fullName>
    </submittedName>
</protein>
<dbReference type="EMBL" id="CADCTI010000092">
    <property type="protein sequence ID" value="CAA9230041.1"/>
    <property type="molecule type" value="Genomic_DNA"/>
</dbReference>
<accession>A0A6J4HQG2</accession>
<reference evidence="1" key="1">
    <citation type="submission" date="2020-02" db="EMBL/GenBank/DDBJ databases">
        <authorList>
            <person name="Meier V. D."/>
        </authorList>
    </citation>
    <scope>NUCLEOTIDE SEQUENCE</scope>
    <source>
        <strain evidence="1">AVDCRST_MAG57</strain>
    </source>
</reference>